<name>A0A060RIU2_9STRE</name>
<sequence length="75" mass="8420">MLWHTNSHQCVDRLNICISGNSSLSPVCKPLHAEATKEKRVAHLLVDRGFNTNRESRCQYSFLSFLSSVGRAVDS</sequence>
<protein>
    <submittedName>
        <fullName evidence="1">Uncharacterized protein</fullName>
    </submittedName>
</protein>
<accession>A0A060RIU2</accession>
<reference evidence="1 2" key="2">
    <citation type="submission" date="2014-05" db="EMBL/GenBank/DDBJ databases">
        <title>Genome sequence of Streptococcus gallolyticus.</title>
        <authorList>
            <person name="Del Campo R."/>
        </authorList>
    </citation>
    <scope>NUCLEOTIDE SEQUENCE [LARGE SCALE GENOMIC DNA]</scope>
    <source>
        <strain evidence="1 2">LMG17956</strain>
    </source>
</reference>
<proteinExistence type="predicted"/>
<evidence type="ECO:0000313" key="1">
    <source>
        <dbReference type="EMBL" id="CDO16826.1"/>
    </source>
</evidence>
<dbReference type="Proteomes" id="UP000027584">
    <property type="component" value="Unassembled WGS sequence"/>
</dbReference>
<gene>
    <name evidence="1" type="ORF">BN963_SGAL_00003</name>
</gene>
<comment type="caution">
    <text evidence="1">The sequence shown here is derived from an EMBL/GenBank/DDBJ whole genome shotgun (WGS) entry which is preliminary data.</text>
</comment>
<dbReference type="AlphaFoldDB" id="A0A060RIU2"/>
<reference evidence="1 2" key="1">
    <citation type="submission" date="2014-02" db="EMBL/GenBank/DDBJ databases">
        <authorList>
            <person name="Manrique M."/>
        </authorList>
    </citation>
    <scope>NUCLEOTIDE SEQUENCE [LARGE SCALE GENOMIC DNA]</scope>
    <source>
        <strain evidence="1 2">LMG17956</strain>
    </source>
</reference>
<dbReference type="EMBL" id="CCBC010000001">
    <property type="protein sequence ID" value="CDO16826.1"/>
    <property type="molecule type" value="Genomic_DNA"/>
</dbReference>
<evidence type="ECO:0000313" key="2">
    <source>
        <dbReference type="Proteomes" id="UP000027584"/>
    </source>
</evidence>
<organism evidence="1 2">
    <name type="scientific">Streptococcus gallolyticus</name>
    <dbReference type="NCBI Taxonomy" id="315405"/>
    <lineage>
        <taxon>Bacteria</taxon>
        <taxon>Bacillati</taxon>
        <taxon>Bacillota</taxon>
        <taxon>Bacilli</taxon>
        <taxon>Lactobacillales</taxon>
        <taxon>Streptococcaceae</taxon>
        <taxon>Streptococcus</taxon>
    </lineage>
</organism>